<feature type="domain" description="Impact N-terminal" evidence="2">
    <location>
        <begin position="16"/>
        <end position="116"/>
    </location>
</feature>
<evidence type="ECO:0000256" key="1">
    <source>
        <dbReference type="ARBA" id="ARBA00007665"/>
    </source>
</evidence>
<dbReference type="SUPFAM" id="SSF54211">
    <property type="entry name" value="Ribosomal protein S5 domain 2-like"/>
    <property type="match status" value="1"/>
</dbReference>
<reference evidence="3" key="1">
    <citation type="submission" date="2018-06" db="EMBL/GenBank/DDBJ databases">
        <authorList>
            <person name="Zhirakovskaya E."/>
        </authorList>
    </citation>
    <scope>NUCLEOTIDE SEQUENCE</scope>
</reference>
<dbReference type="Pfam" id="PF01205">
    <property type="entry name" value="Impact_N"/>
    <property type="match status" value="1"/>
</dbReference>
<dbReference type="EMBL" id="UOEW01000320">
    <property type="protein sequence ID" value="VAW41680.1"/>
    <property type="molecule type" value="Genomic_DNA"/>
</dbReference>
<evidence type="ECO:0000313" key="3">
    <source>
        <dbReference type="EMBL" id="VAW41680.1"/>
    </source>
</evidence>
<dbReference type="InterPro" id="IPR001498">
    <property type="entry name" value="Impact_N"/>
</dbReference>
<dbReference type="GO" id="GO:0006446">
    <property type="term" value="P:regulation of translational initiation"/>
    <property type="evidence" value="ECO:0007669"/>
    <property type="project" value="TreeGrafter"/>
</dbReference>
<proteinExistence type="inferred from homology"/>
<sequence length="192" mass="21238">MLKQLTYKHANEEVIKKSTFIATVAPVTSLQQAIDFIQQNSDVSATHNCWAYRLQDIYRFNDDGEPTGTAGKPILNAIDGQGFDNTVALVIRYYGGIKLGTGGLMRAYGGSVNRCLQSSEFQIIQNLTMINISIPFAYIQSIHNLSKSYTAIIKTENFTETGADLKIEIITDDKSQFIIDATNLCKGRVTVT</sequence>
<name>A0A3B0VMF9_9ZZZZ</name>
<dbReference type="InterPro" id="IPR036956">
    <property type="entry name" value="Impact_N_sf"/>
</dbReference>
<comment type="similarity">
    <text evidence="1">Belongs to the IMPACT family.</text>
</comment>
<dbReference type="PANTHER" id="PTHR16301">
    <property type="entry name" value="IMPACT-RELATED"/>
    <property type="match status" value="1"/>
</dbReference>
<protein>
    <submittedName>
        <fullName evidence="3">FIG000605: protein co-occurring with transport systems (COG1739)</fullName>
    </submittedName>
</protein>
<dbReference type="GO" id="GO:0005737">
    <property type="term" value="C:cytoplasm"/>
    <property type="evidence" value="ECO:0007669"/>
    <property type="project" value="TreeGrafter"/>
</dbReference>
<dbReference type="InterPro" id="IPR020568">
    <property type="entry name" value="Ribosomal_Su5_D2-typ_SF"/>
</dbReference>
<dbReference type="Gene3D" id="3.30.230.30">
    <property type="entry name" value="Impact, N-terminal domain"/>
    <property type="match status" value="1"/>
</dbReference>
<dbReference type="AlphaFoldDB" id="A0A3B0VMF9"/>
<organism evidence="3">
    <name type="scientific">hydrothermal vent metagenome</name>
    <dbReference type="NCBI Taxonomy" id="652676"/>
    <lineage>
        <taxon>unclassified sequences</taxon>
        <taxon>metagenomes</taxon>
        <taxon>ecological metagenomes</taxon>
    </lineage>
</organism>
<evidence type="ECO:0000259" key="2">
    <source>
        <dbReference type="Pfam" id="PF01205"/>
    </source>
</evidence>
<accession>A0A3B0VMF9</accession>
<dbReference type="PANTHER" id="PTHR16301:SF20">
    <property type="entry name" value="IMPACT FAMILY MEMBER YIGZ"/>
    <property type="match status" value="1"/>
</dbReference>
<dbReference type="InterPro" id="IPR023582">
    <property type="entry name" value="Impact"/>
</dbReference>
<gene>
    <name evidence="3" type="ORF">MNBD_GAMMA01-1656</name>
</gene>